<feature type="transmembrane region" description="Helical" evidence="1">
    <location>
        <begin position="248"/>
        <end position="269"/>
    </location>
</feature>
<feature type="transmembrane region" description="Helical" evidence="1">
    <location>
        <begin position="15"/>
        <end position="36"/>
    </location>
</feature>
<keyword evidence="1" id="KW-0812">Transmembrane</keyword>
<dbReference type="RefSeq" id="WP_048594238.1">
    <property type="nucleotide sequence ID" value="NZ_CVLB01000001.1"/>
</dbReference>
<evidence type="ECO:0000256" key="1">
    <source>
        <dbReference type="SAM" id="Phobius"/>
    </source>
</evidence>
<keyword evidence="1" id="KW-0472">Membrane</keyword>
<feature type="transmembrane region" description="Helical" evidence="1">
    <location>
        <begin position="281"/>
        <end position="298"/>
    </location>
</feature>
<evidence type="ECO:0008006" key="4">
    <source>
        <dbReference type="Google" id="ProtNLM"/>
    </source>
</evidence>
<feature type="transmembrane region" description="Helical" evidence="1">
    <location>
        <begin position="344"/>
        <end position="362"/>
    </location>
</feature>
<reference evidence="3" key="1">
    <citation type="submission" date="2015-04" db="EMBL/GenBank/DDBJ databases">
        <authorList>
            <person name="Mushtaq Mamoona"/>
        </authorList>
    </citation>
    <scope>NUCLEOTIDE SEQUENCE [LARGE SCALE GENOMIC DNA]</scope>
    <source>
        <strain evidence="3">AN4859/03</strain>
    </source>
</reference>
<evidence type="ECO:0000313" key="3">
    <source>
        <dbReference type="Proteomes" id="UP000043763"/>
    </source>
</evidence>
<gene>
    <name evidence="2" type="ORF">BRSU_1069</name>
</gene>
<feature type="transmembrane region" description="Helical" evidence="1">
    <location>
        <begin position="120"/>
        <end position="138"/>
    </location>
</feature>
<accession>A0A0G4K684</accession>
<feature type="transmembrane region" description="Helical" evidence="1">
    <location>
        <begin position="187"/>
        <end position="205"/>
    </location>
</feature>
<feature type="transmembrane region" description="Helical" evidence="1">
    <location>
        <begin position="392"/>
        <end position="413"/>
    </location>
</feature>
<dbReference type="EMBL" id="CVLB01000001">
    <property type="protein sequence ID" value="CRF32861.1"/>
    <property type="molecule type" value="Genomic_DNA"/>
</dbReference>
<feature type="transmembrane region" description="Helical" evidence="1">
    <location>
        <begin position="56"/>
        <end position="72"/>
    </location>
</feature>
<feature type="transmembrane region" description="Helical" evidence="1">
    <location>
        <begin position="310"/>
        <end position="332"/>
    </location>
</feature>
<keyword evidence="1" id="KW-1133">Transmembrane helix</keyword>
<keyword evidence="3" id="KW-1185">Reference proteome</keyword>
<organism evidence="2 3">
    <name type="scientific">Brachyspira suanatina</name>
    <dbReference type="NCBI Taxonomy" id="381802"/>
    <lineage>
        <taxon>Bacteria</taxon>
        <taxon>Pseudomonadati</taxon>
        <taxon>Spirochaetota</taxon>
        <taxon>Spirochaetia</taxon>
        <taxon>Brachyspirales</taxon>
        <taxon>Brachyspiraceae</taxon>
        <taxon>Brachyspira</taxon>
    </lineage>
</organism>
<sequence length="416" mass="48297">MSENKLMNLSSKKRLYHILVFTIIIISSLPISIQILLYDIDHNADNFYSTIIINSFYYQVFYFFSYSFLFIIDSNLENINKRTILIIFLSFLLLFLLGIFTSAPLKDEIPAMLEFFKSNIMINKSILSSIIFFIIIVLSDNNFNIKNNTYNSFTKLGDIILFSVASEILLAIILFLIIKLLELVESLEFLAFMVFLFFGLMLSVFSEEHGNTLALKLILIFIVYLSTLIPFIFFFVQKRFKTVLSIYISRGLLFLYSFLIFVSFFALLYEPIRPFDNTKSFIIYNVLLILSIITLYFIRADYKAGIITKAMYIIFPIIALLFNILVLGASIYRVIISENKINEISITVLNIIIAVNLVYIIIQNIKSIIKILKNNININDVIIGNNKIYSFIYVYGIYSFIFSFIAPMIMVFLKDK</sequence>
<feature type="transmembrane region" description="Helical" evidence="1">
    <location>
        <begin position="217"/>
        <end position="236"/>
    </location>
</feature>
<dbReference type="OrthoDB" id="307413at2"/>
<name>A0A0G4K684_9SPIR</name>
<dbReference type="Proteomes" id="UP000043763">
    <property type="component" value="Unassembled WGS sequence"/>
</dbReference>
<dbReference type="AlphaFoldDB" id="A0A0G4K684"/>
<proteinExistence type="predicted"/>
<protein>
    <recommendedName>
        <fullName evidence="4">Transmembrane protein</fullName>
    </recommendedName>
</protein>
<feature type="transmembrane region" description="Helical" evidence="1">
    <location>
        <begin position="84"/>
        <end position="100"/>
    </location>
</feature>
<evidence type="ECO:0000313" key="2">
    <source>
        <dbReference type="EMBL" id="CRF32861.1"/>
    </source>
</evidence>
<feature type="transmembrane region" description="Helical" evidence="1">
    <location>
        <begin position="159"/>
        <end position="181"/>
    </location>
</feature>